<name>A0A2H1WZN1_SPOFR</name>
<gene>
    <name evidence="1" type="ORF">SFRICE_022020</name>
</gene>
<protein>
    <submittedName>
        <fullName evidence="1">SFRICE_022020</fullName>
    </submittedName>
</protein>
<organism evidence="1">
    <name type="scientific">Spodoptera frugiperda</name>
    <name type="common">Fall armyworm</name>
    <dbReference type="NCBI Taxonomy" id="7108"/>
    <lineage>
        <taxon>Eukaryota</taxon>
        <taxon>Metazoa</taxon>
        <taxon>Ecdysozoa</taxon>
        <taxon>Arthropoda</taxon>
        <taxon>Hexapoda</taxon>
        <taxon>Insecta</taxon>
        <taxon>Pterygota</taxon>
        <taxon>Neoptera</taxon>
        <taxon>Endopterygota</taxon>
        <taxon>Lepidoptera</taxon>
        <taxon>Glossata</taxon>
        <taxon>Ditrysia</taxon>
        <taxon>Noctuoidea</taxon>
        <taxon>Noctuidae</taxon>
        <taxon>Amphipyrinae</taxon>
        <taxon>Spodoptera</taxon>
    </lineage>
</organism>
<accession>A0A2H1WZN1</accession>
<proteinExistence type="predicted"/>
<dbReference type="AlphaFoldDB" id="A0A2H1WZN1"/>
<sequence length="66" mass="7487">MHCMQQNLSNTHNALNVTPFMPEGLAQTVLERSAEIDEKVRGAATQTVAIYITRDRRKQPDLYTVL</sequence>
<reference evidence="1" key="1">
    <citation type="submission" date="2016-07" db="EMBL/GenBank/DDBJ databases">
        <authorList>
            <person name="Bretaudeau A."/>
        </authorList>
    </citation>
    <scope>NUCLEOTIDE SEQUENCE</scope>
    <source>
        <strain evidence="1">Rice</strain>
        <tissue evidence="1">Whole body</tissue>
    </source>
</reference>
<evidence type="ECO:0000313" key="1">
    <source>
        <dbReference type="EMBL" id="SOQ58416.1"/>
    </source>
</evidence>
<dbReference type="EMBL" id="ODYU01012222">
    <property type="protein sequence ID" value="SOQ58416.1"/>
    <property type="molecule type" value="Genomic_DNA"/>
</dbReference>